<accession>A0AAU9VUN6</accession>
<feature type="non-terminal residue" evidence="1">
    <location>
        <position position="1"/>
    </location>
</feature>
<comment type="caution">
    <text evidence="1">The sequence shown here is derived from an EMBL/GenBank/DDBJ whole genome shotgun (WGS) entry which is preliminary data.</text>
</comment>
<evidence type="ECO:0000313" key="1">
    <source>
        <dbReference type="EMBL" id="CAH3036388.1"/>
    </source>
</evidence>
<dbReference type="Proteomes" id="UP001159428">
    <property type="component" value="Unassembled WGS sequence"/>
</dbReference>
<organism evidence="1 2">
    <name type="scientific">Pocillopora meandrina</name>
    <dbReference type="NCBI Taxonomy" id="46732"/>
    <lineage>
        <taxon>Eukaryota</taxon>
        <taxon>Metazoa</taxon>
        <taxon>Cnidaria</taxon>
        <taxon>Anthozoa</taxon>
        <taxon>Hexacorallia</taxon>
        <taxon>Scleractinia</taxon>
        <taxon>Astrocoeniina</taxon>
        <taxon>Pocilloporidae</taxon>
        <taxon>Pocillopora</taxon>
    </lineage>
</organism>
<sequence length="195" mass="22091">DALKDCCKDVAMRFRADGGIFCLQRFKAKSKVSLMFLRESLFADDWALLAYSEEDLRDILNELVTAAIRYGLTMSIIINVLYQSIKRRDELKKISDENLQVEQTSASWVASFLRMQTLIKVTSRIYKASAVSGRLDHRLWSDHGIQLTTKVGIYRTVVPTTLPYTSSSAGWAGHLIRMEDNRIPNAISYGEVFSG</sequence>
<dbReference type="PANTHER" id="PTHR47027:SF20">
    <property type="entry name" value="REVERSE TRANSCRIPTASE-LIKE PROTEIN WITH RNA-DIRECTED DNA POLYMERASE DOMAIN"/>
    <property type="match status" value="1"/>
</dbReference>
<protein>
    <submittedName>
        <fullName evidence="1">Uncharacterized protein</fullName>
    </submittedName>
</protein>
<reference evidence="1 2" key="1">
    <citation type="submission" date="2022-05" db="EMBL/GenBank/DDBJ databases">
        <authorList>
            <consortium name="Genoscope - CEA"/>
            <person name="William W."/>
        </authorList>
    </citation>
    <scope>NUCLEOTIDE SEQUENCE [LARGE SCALE GENOMIC DNA]</scope>
</reference>
<gene>
    <name evidence="1" type="ORF">PMEA_00016840</name>
</gene>
<dbReference type="PANTHER" id="PTHR47027">
    <property type="entry name" value="REVERSE TRANSCRIPTASE DOMAIN-CONTAINING PROTEIN"/>
    <property type="match status" value="1"/>
</dbReference>
<keyword evidence="2" id="KW-1185">Reference proteome</keyword>
<dbReference type="AlphaFoldDB" id="A0AAU9VUN6"/>
<evidence type="ECO:0000313" key="2">
    <source>
        <dbReference type="Proteomes" id="UP001159428"/>
    </source>
</evidence>
<name>A0AAU9VUN6_9CNID</name>
<proteinExistence type="predicted"/>
<dbReference type="EMBL" id="CALNXJ010000003">
    <property type="protein sequence ID" value="CAH3036388.1"/>
    <property type="molecule type" value="Genomic_DNA"/>
</dbReference>